<dbReference type="Proteomes" id="UP000297239">
    <property type="component" value="Unassembled WGS sequence"/>
</dbReference>
<keyword evidence="4" id="KW-1185">Reference proteome</keyword>
<evidence type="ECO:0000313" key="3">
    <source>
        <dbReference type="EMBL" id="TGK67238.1"/>
    </source>
</evidence>
<reference evidence="3" key="1">
    <citation type="journal article" date="2019" name="PLoS Negl. Trop. Dis.">
        <title>Revisiting the worldwide diversity of Leptospira species in the environment.</title>
        <authorList>
            <person name="Vincent A.T."/>
            <person name="Schiettekatte O."/>
            <person name="Bourhy P."/>
            <person name="Veyrier F.J."/>
            <person name="Picardeau M."/>
        </authorList>
    </citation>
    <scope>NUCLEOTIDE SEQUENCE [LARGE SCALE GENOMIC DNA]</scope>
    <source>
        <strain evidence="3">201800293</strain>
    </source>
</reference>
<dbReference type="InterPro" id="IPR050491">
    <property type="entry name" value="AmpC-like"/>
</dbReference>
<feature type="region of interest" description="Disordered" evidence="1">
    <location>
        <begin position="1"/>
        <end position="27"/>
    </location>
</feature>
<dbReference type="Pfam" id="PF00144">
    <property type="entry name" value="Beta-lactamase"/>
    <property type="match status" value="1"/>
</dbReference>
<name>A0A6N4PVH8_9LEPT</name>
<proteinExistence type="predicted"/>
<accession>A0A6N4PVH8</accession>
<evidence type="ECO:0000259" key="2">
    <source>
        <dbReference type="Pfam" id="PF00144"/>
    </source>
</evidence>
<dbReference type="SUPFAM" id="SSF56601">
    <property type="entry name" value="beta-lactamase/transpeptidase-like"/>
    <property type="match status" value="1"/>
</dbReference>
<gene>
    <name evidence="3" type="ORF">EHQ18_17920</name>
</gene>
<dbReference type="PANTHER" id="PTHR46825:SF9">
    <property type="entry name" value="BETA-LACTAMASE-RELATED DOMAIN-CONTAINING PROTEIN"/>
    <property type="match status" value="1"/>
</dbReference>
<keyword evidence="3" id="KW-0378">Hydrolase</keyword>
<feature type="domain" description="Beta-lactamase-related" evidence="2">
    <location>
        <begin position="129"/>
        <end position="407"/>
    </location>
</feature>
<dbReference type="AlphaFoldDB" id="A0A6N4PVH8"/>
<organism evidence="3 4">
    <name type="scientific">Leptospira kanakyensis</name>
    <dbReference type="NCBI Taxonomy" id="2484968"/>
    <lineage>
        <taxon>Bacteria</taxon>
        <taxon>Pseudomonadati</taxon>
        <taxon>Spirochaetota</taxon>
        <taxon>Spirochaetia</taxon>
        <taxon>Leptospirales</taxon>
        <taxon>Leptospiraceae</taxon>
        <taxon>Leptospira</taxon>
    </lineage>
</organism>
<evidence type="ECO:0000313" key="4">
    <source>
        <dbReference type="Proteomes" id="UP000297239"/>
    </source>
</evidence>
<dbReference type="InterPro" id="IPR012338">
    <property type="entry name" value="Beta-lactam/transpept-like"/>
</dbReference>
<sequence length="636" mass="71660">MKSRSPKKTKSRLDSKKSPSKTQTKVKKDPLLPIRPLPILFPLPPFSNRKRISFFLFFNILFFFQCSSLQEKPKEVYHNNVVTTETEILSKIDGLQNSGIQSLAYMYMLGDGVVHAGNHGGDEKIQVPRFKVGSITKLFTGIALLQLQDKGKLKLDDEVSKYLPEIKKMQSRGKNFPEITLRDILTHQSGLPSDLASGFFLSPEANDNEILESFHSLPKHLTDMERNEPGKTHSYSNFGFGLLGVVIERVSGLGIEEYFQKEIFKKAGMKHSTLLEFHEGSDLVPGYYGFFWKTKTKPQKIRDLTAGSLSSTGEDMGLFMKALFQSKKGKGLLSKESFAEFHRIQKGPSSNFQMKLGLPVLLQEKIGGGKTVWISGHSGSLPPYFADLVYDPETEIVSFLAGNTTGFATAEIQPTNNEILNTVFEYKSGNSLEPLPLPERKEQNRLDGYFGLYVSPFGIHELKEGNPPKLEIMGFDFDLVEKENRFGVNLSLFFGLIPIRDKKLESLRLEFENWDQDKIFNLYSPNMVKGSLGFAHKFQPNQNLPEESYFTRYSTKDPHSLIPQLGLEKDKRGFLLLSINYSLGGLSYSTTLPCQMESATNLRILGYGRNLGERVEIKKFAGKPVLVYSGIEFIGD</sequence>
<dbReference type="EMBL" id="RQFF01000037">
    <property type="protein sequence ID" value="TGK67238.1"/>
    <property type="molecule type" value="Genomic_DNA"/>
</dbReference>
<dbReference type="InterPro" id="IPR001466">
    <property type="entry name" value="Beta-lactam-related"/>
</dbReference>
<dbReference type="Gene3D" id="3.40.710.10">
    <property type="entry name" value="DD-peptidase/beta-lactamase superfamily"/>
    <property type="match status" value="1"/>
</dbReference>
<protein>
    <submittedName>
        <fullName evidence="3">Class A beta-lactamase-related serine hydrolase</fullName>
    </submittedName>
</protein>
<dbReference type="RefSeq" id="WP_135637320.1">
    <property type="nucleotide sequence ID" value="NZ_RQFF01000037.1"/>
</dbReference>
<dbReference type="PANTHER" id="PTHR46825">
    <property type="entry name" value="D-ALANYL-D-ALANINE-CARBOXYPEPTIDASE/ENDOPEPTIDASE AMPH"/>
    <property type="match status" value="1"/>
</dbReference>
<evidence type="ECO:0000256" key="1">
    <source>
        <dbReference type="SAM" id="MobiDB-lite"/>
    </source>
</evidence>
<dbReference type="OrthoDB" id="9803467at2"/>
<dbReference type="GO" id="GO:0016787">
    <property type="term" value="F:hydrolase activity"/>
    <property type="evidence" value="ECO:0007669"/>
    <property type="project" value="UniProtKB-KW"/>
</dbReference>
<feature type="compositionally biased region" description="Basic residues" evidence="1">
    <location>
        <begin position="1"/>
        <end position="10"/>
    </location>
</feature>
<comment type="caution">
    <text evidence="3">The sequence shown here is derived from an EMBL/GenBank/DDBJ whole genome shotgun (WGS) entry which is preliminary data.</text>
</comment>